<feature type="signal peptide" evidence="2">
    <location>
        <begin position="1"/>
        <end position="22"/>
    </location>
</feature>
<evidence type="ECO:0000313" key="3">
    <source>
        <dbReference type="EMBL" id="SDJ07435.1"/>
    </source>
</evidence>
<gene>
    <name evidence="3" type="ORF">SAMN05216192_111113</name>
</gene>
<proteinExistence type="predicted"/>
<name>A0A1G8QSV3_9BACL</name>
<dbReference type="OrthoDB" id="2590848at2"/>
<keyword evidence="4" id="KW-1185">Reference proteome</keyword>
<evidence type="ECO:0000256" key="1">
    <source>
        <dbReference type="SAM" id="MobiDB-lite"/>
    </source>
</evidence>
<organism evidence="3 4">
    <name type="scientific">Paenibacillus typhae</name>
    <dbReference type="NCBI Taxonomy" id="1174501"/>
    <lineage>
        <taxon>Bacteria</taxon>
        <taxon>Bacillati</taxon>
        <taxon>Bacillota</taxon>
        <taxon>Bacilli</taxon>
        <taxon>Bacillales</taxon>
        <taxon>Paenibacillaceae</taxon>
        <taxon>Paenibacillus</taxon>
    </lineage>
</organism>
<dbReference type="InterPro" id="IPR046720">
    <property type="entry name" value="DUF6612"/>
</dbReference>
<evidence type="ECO:0000313" key="4">
    <source>
        <dbReference type="Proteomes" id="UP000199050"/>
    </source>
</evidence>
<feature type="region of interest" description="Disordered" evidence="1">
    <location>
        <begin position="135"/>
        <end position="158"/>
    </location>
</feature>
<dbReference type="Pfam" id="PF20316">
    <property type="entry name" value="DUF6612"/>
    <property type="match status" value="2"/>
</dbReference>
<accession>A0A1G8QSV3</accession>
<dbReference type="EMBL" id="FNDX01000011">
    <property type="protein sequence ID" value="SDJ07435.1"/>
    <property type="molecule type" value="Genomic_DNA"/>
</dbReference>
<protein>
    <recommendedName>
        <fullName evidence="5">Copper amine oxidase N-terminal domain-containing protein</fullName>
    </recommendedName>
</protein>
<dbReference type="RefSeq" id="WP_090714501.1">
    <property type="nucleotide sequence ID" value="NZ_CBCSKY010000009.1"/>
</dbReference>
<sequence length="299" mass="32278">MRKVLKAIGTSLVAGALLLSGAAGGVAGPETVSAAASKVPAAKAPTADQVISKVTAASKTLKNFHIDVTKKQDVQSGGVKISNTNTLNLDINRLPVFAAAGSVKVSLLETSYELYANDKEFYYLVDGSELIADSEETYEDSEDGSSTDAVTDGDGEPIDPDAQYWIDLEKEEWETFYSKGQYDPAAMLDSVKAYKKTMKVSTAGAQTVMQFTLTDPAAAKAIITLYDQENLWDGETLQPKSVTWKVFVNSKTWQTEKLTVDLNYVLAADGAKDTYTTKIEAKYSKNNKTAPIVKPAELE</sequence>
<keyword evidence="2" id="KW-0732">Signal</keyword>
<dbReference type="Proteomes" id="UP000199050">
    <property type="component" value="Unassembled WGS sequence"/>
</dbReference>
<dbReference type="AlphaFoldDB" id="A0A1G8QSV3"/>
<feature type="chain" id="PRO_5038640715" description="Copper amine oxidase N-terminal domain-containing protein" evidence="2">
    <location>
        <begin position="23"/>
        <end position="299"/>
    </location>
</feature>
<evidence type="ECO:0000256" key="2">
    <source>
        <dbReference type="SAM" id="SignalP"/>
    </source>
</evidence>
<reference evidence="4" key="1">
    <citation type="submission" date="2016-10" db="EMBL/GenBank/DDBJ databases">
        <authorList>
            <person name="Varghese N."/>
            <person name="Submissions S."/>
        </authorList>
    </citation>
    <scope>NUCLEOTIDE SEQUENCE [LARGE SCALE GENOMIC DNA]</scope>
    <source>
        <strain evidence="4">CGMCC 1.11012</strain>
    </source>
</reference>
<evidence type="ECO:0008006" key="5">
    <source>
        <dbReference type="Google" id="ProtNLM"/>
    </source>
</evidence>